<dbReference type="Pfam" id="PF13649">
    <property type="entry name" value="Methyltransf_25"/>
    <property type="match status" value="1"/>
</dbReference>
<name>H7EKY4_9SPIR</name>
<accession>H7EKY4</accession>
<dbReference type="CDD" id="cd02440">
    <property type="entry name" value="AdoMet_MTases"/>
    <property type="match status" value="1"/>
</dbReference>
<sequence>MNFLDSMMYIRFYKKNLKLRLLKKFFDLDFEGRFKEKNPLFNGYEGCYPVGGILRKLKISENDSILDIGCGKGLFLYYARKFKFKTIDGVEYSKELFETAKTNAKKIGDSRIHLFNCDARDFENYADYNFFFLCNPFSKEVMEVVISKILESYESNNRKITVYYQFPFLKDLFVENGFKPKLCTFLHGVFVLET</sequence>
<dbReference type="STRING" id="907348.TresaDRAFT_0998"/>
<dbReference type="eggNOG" id="COG2242">
    <property type="taxonomic scope" value="Bacteria"/>
</dbReference>
<dbReference type="OrthoDB" id="9800454at2"/>
<dbReference type="RefSeq" id="WP_002704431.1">
    <property type="nucleotide sequence ID" value="NZ_AGRW01000047.1"/>
</dbReference>
<comment type="caution">
    <text evidence="2">The sequence shown here is derived from an EMBL/GenBank/DDBJ whole genome shotgun (WGS) entry which is preliminary data.</text>
</comment>
<evidence type="ECO:0000259" key="1">
    <source>
        <dbReference type="Pfam" id="PF13649"/>
    </source>
</evidence>
<dbReference type="AlphaFoldDB" id="H7EKY4"/>
<dbReference type="Proteomes" id="UP000003571">
    <property type="component" value="Unassembled WGS sequence"/>
</dbReference>
<dbReference type="PATRIC" id="fig|907348.3.peg.1565"/>
<dbReference type="EMBL" id="AGRW01000047">
    <property type="protein sequence ID" value="EIC01709.1"/>
    <property type="molecule type" value="Genomic_DNA"/>
</dbReference>
<proteinExistence type="predicted"/>
<organism evidence="2 3">
    <name type="scientific">Treponema saccharophilum DSM 2985</name>
    <dbReference type="NCBI Taxonomy" id="907348"/>
    <lineage>
        <taxon>Bacteria</taxon>
        <taxon>Pseudomonadati</taxon>
        <taxon>Spirochaetota</taxon>
        <taxon>Spirochaetia</taxon>
        <taxon>Spirochaetales</taxon>
        <taxon>Treponemataceae</taxon>
        <taxon>Treponema</taxon>
    </lineage>
</organism>
<dbReference type="SUPFAM" id="SSF53335">
    <property type="entry name" value="S-adenosyl-L-methionine-dependent methyltransferases"/>
    <property type="match status" value="1"/>
</dbReference>
<dbReference type="Gene3D" id="3.40.50.150">
    <property type="entry name" value="Vaccinia Virus protein VP39"/>
    <property type="match status" value="1"/>
</dbReference>
<gene>
    <name evidence="2" type="ORF">TresaDRAFT_0998</name>
</gene>
<feature type="domain" description="Methyltransferase" evidence="1">
    <location>
        <begin position="65"/>
        <end position="133"/>
    </location>
</feature>
<reference evidence="2 3" key="1">
    <citation type="submission" date="2011-09" db="EMBL/GenBank/DDBJ databases">
        <title>The draft genome of Treponema saccharophilum DSM 2985.</title>
        <authorList>
            <consortium name="US DOE Joint Genome Institute (JGI-PGF)"/>
            <person name="Lucas S."/>
            <person name="Copeland A."/>
            <person name="Lapidus A."/>
            <person name="Glavina del Rio T."/>
            <person name="Dalin E."/>
            <person name="Tice H."/>
            <person name="Bruce D."/>
            <person name="Goodwin L."/>
            <person name="Pitluck S."/>
            <person name="Peters L."/>
            <person name="Kyrpides N."/>
            <person name="Mavromatis K."/>
            <person name="Ivanova N."/>
            <person name="Markowitz V."/>
            <person name="Cheng J.-F."/>
            <person name="Hugenholtz P."/>
            <person name="Woyke T."/>
            <person name="Wu D."/>
            <person name="Gronow S."/>
            <person name="Wellnitz S."/>
            <person name="Brambilla E."/>
            <person name="Klenk H.-P."/>
            <person name="Eisen J.A."/>
        </authorList>
    </citation>
    <scope>NUCLEOTIDE SEQUENCE [LARGE SCALE GENOMIC DNA]</scope>
    <source>
        <strain evidence="2 3">DSM 2985</strain>
    </source>
</reference>
<keyword evidence="3" id="KW-1185">Reference proteome</keyword>
<dbReference type="InterPro" id="IPR041698">
    <property type="entry name" value="Methyltransf_25"/>
</dbReference>
<evidence type="ECO:0000313" key="3">
    <source>
        <dbReference type="Proteomes" id="UP000003571"/>
    </source>
</evidence>
<evidence type="ECO:0000313" key="2">
    <source>
        <dbReference type="EMBL" id="EIC01709.1"/>
    </source>
</evidence>
<protein>
    <recommendedName>
        <fullName evidence="1">Methyltransferase domain-containing protein</fullName>
    </recommendedName>
</protein>
<dbReference type="InterPro" id="IPR029063">
    <property type="entry name" value="SAM-dependent_MTases_sf"/>
</dbReference>